<keyword evidence="4" id="KW-0645">Protease</keyword>
<evidence type="ECO:0000313" key="5">
    <source>
        <dbReference type="Proteomes" id="UP000285908"/>
    </source>
</evidence>
<dbReference type="Gene3D" id="3.50.80.20">
    <property type="entry name" value="D-Ala-D-Ala carboxypeptidase C, peptidase S13"/>
    <property type="match status" value="1"/>
</dbReference>
<keyword evidence="5" id="KW-1185">Reference proteome</keyword>
<dbReference type="PRINTS" id="PR00922">
    <property type="entry name" value="DADACBPTASE3"/>
</dbReference>
<dbReference type="GO" id="GO:0009002">
    <property type="term" value="F:serine-type D-Ala-D-Ala carboxypeptidase activity"/>
    <property type="evidence" value="ECO:0007669"/>
    <property type="project" value="UniProtKB-EC"/>
</dbReference>
<feature type="chain" id="PRO_5019436799" evidence="3">
    <location>
        <begin position="23"/>
        <end position="487"/>
    </location>
</feature>
<accession>A0A438AGE2</accession>
<dbReference type="RefSeq" id="WP_127906433.1">
    <property type="nucleotide sequence ID" value="NZ_RQXX01000003.1"/>
</dbReference>
<dbReference type="PANTHER" id="PTHR30023:SF0">
    <property type="entry name" value="PENICILLIN-SENSITIVE CARBOXYPEPTIDASE A"/>
    <property type="match status" value="1"/>
</dbReference>
<keyword evidence="4" id="KW-0121">Carboxypeptidase</keyword>
<dbReference type="EC" id="3.4.16.4" evidence="4"/>
<dbReference type="OrthoDB" id="5372081at2"/>
<proteinExistence type="inferred from homology"/>
<evidence type="ECO:0000256" key="2">
    <source>
        <dbReference type="ARBA" id="ARBA00022801"/>
    </source>
</evidence>
<dbReference type="InterPro" id="IPR006311">
    <property type="entry name" value="TAT_signal"/>
</dbReference>
<organism evidence="4 5">
    <name type="scientific">Mesobaculum littorinae</name>
    <dbReference type="NCBI Taxonomy" id="2486419"/>
    <lineage>
        <taxon>Bacteria</taxon>
        <taxon>Pseudomonadati</taxon>
        <taxon>Pseudomonadota</taxon>
        <taxon>Alphaproteobacteria</taxon>
        <taxon>Rhodobacterales</taxon>
        <taxon>Roseobacteraceae</taxon>
        <taxon>Mesobaculum</taxon>
    </lineage>
</organism>
<reference evidence="4 5" key="1">
    <citation type="submission" date="2018-11" db="EMBL/GenBank/DDBJ databases">
        <title>Mesobaculum littorinae gen. nov., sp. nov., isolated from Littorina scabra that represents a novel genus of the order Rhodobacteraceae.</title>
        <authorList>
            <person name="Li F."/>
        </authorList>
    </citation>
    <scope>NUCLEOTIDE SEQUENCE [LARGE SCALE GENOMIC DNA]</scope>
    <source>
        <strain evidence="4 5">M0103</strain>
    </source>
</reference>
<dbReference type="AlphaFoldDB" id="A0A438AGE2"/>
<evidence type="ECO:0000256" key="3">
    <source>
        <dbReference type="SAM" id="SignalP"/>
    </source>
</evidence>
<dbReference type="Proteomes" id="UP000285908">
    <property type="component" value="Unassembled WGS sequence"/>
</dbReference>
<dbReference type="PROSITE" id="PS51318">
    <property type="entry name" value="TAT"/>
    <property type="match status" value="1"/>
</dbReference>
<dbReference type="GO" id="GO:0006508">
    <property type="term" value="P:proteolysis"/>
    <property type="evidence" value="ECO:0007669"/>
    <property type="project" value="InterPro"/>
</dbReference>
<protein>
    <submittedName>
        <fullName evidence="4">D-alanyl-D-alanine carboxypeptidase/D-alanyl-D-alanine-endopeptidase</fullName>
        <ecNumber evidence="4">3.4.16.4</ecNumber>
    </submittedName>
</protein>
<dbReference type="PANTHER" id="PTHR30023">
    <property type="entry name" value="D-ALANYL-D-ALANINE CARBOXYPEPTIDASE"/>
    <property type="match status" value="1"/>
</dbReference>
<dbReference type="InterPro" id="IPR000667">
    <property type="entry name" value="Peptidase_S13"/>
</dbReference>
<dbReference type="GO" id="GO:0000270">
    <property type="term" value="P:peptidoglycan metabolic process"/>
    <property type="evidence" value="ECO:0007669"/>
    <property type="project" value="TreeGrafter"/>
</dbReference>
<sequence length="487" mass="52255">MKLTRRALLGGLLAQGAGTAIAAPTSSQRPKPRPDDVYESAIPSVQSLVDGANLNGEVSFAVADARTGQILESRGPTLGQPPASTAKAMTTLYALDRLGPDHRFTTRLVATGPLRNGRLEGDLILLGGGDPTLDTDDLAAMASQLKDRGLREIAGRFRVSTGDIPETREIDVEQPDHVGYNPGVGGLNLNFNRVHFEWTRKGGDYVVTMEARAPNYSPGVTMARMDVVDRTGPVYTYADREGRDEWTVARGALGDSGARWLPVRRPALYCGDAFLSVARSFGINLGTEVAVTPGRVSGDVLAAHDSAPLTDILRDMLKYSTNLTAEAVGLAASLAGGPPPATLADSAQRMSEWLFAQFSITSARFEDHSGLGDDTRISAGDMVRAIVAAGPDSRLRSLMKDFPIEGRGDLDIDAKTGTLNFVSALTGYVGAADGTDLAFAIFCTDIDRRDALTVDQRERPEGGRYWLGRARNLQRELISRWALMYTS</sequence>
<evidence type="ECO:0000256" key="1">
    <source>
        <dbReference type="ARBA" id="ARBA00006096"/>
    </source>
</evidence>
<dbReference type="Gene3D" id="3.40.710.10">
    <property type="entry name" value="DD-peptidase/beta-lactamase superfamily"/>
    <property type="match status" value="2"/>
</dbReference>
<dbReference type="EMBL" id="RQXX01000003">
    <property type="protein sequence ID" value="RVV97768.1"/>
    <property type="molecule type" value="Genomic_DNA"/>
</dbReference>
<evidence type="ECO:0000313" key="4">
    <source>
        <dbReference type="EMBL" id="RVV97768.1"/>
    </source>
</evidence>
<dbReference type="SUPFAM" id="SSF56601">
    <property type="entry name" value="beta-lactamase/transpeptidase-like"/>
    <property type="match status" value="1"/>
</dbReference>
<dbReference type="Pfam" id="PF02113">
    <property type="entry name" value="Peptidase_S13"/>
    <property type="match status" value="1"/>
</dbReference>
<name>A0A438AGE2_9RHOB</name>
<keyword evidence="3" id="KW-0732">Signal</keyword>
<keyword evidence="2 4" id="KW-0378">Hydrolase</keyword>
<feature type="signal peptide" evidence="3">
    <location>
        <begin position="1"/>
        <end position="22"/>
    </location>
</feature>
<comment type="similarity">
    <text evidence="1">Belongs to the peptidase S13 family.</text>
</comment>
<comment type="caution">
    <text evidence="4">The sequence shown here is derived from an EMBL/GenBank/DDBJ whole genome shotgun (WGS) entry which is preliminary data.</text>
</comment>
<dbReference type="NCBIfam" id="TIGR00666">
    <property type="entry name" value="PBP4"/>
    <property type="match status" value="1"/>
</dbReference>
<dbReference type="InterPro" id="IPR012338">
    <property type="entry name" value="Beta-lactam/transpept-like"/>
</dbReference>
<gene>
    <name evidence="4" type="primary">dacB</name>
    <name evidence="4" type="ORF">EKE94_09780</name>
</gene>